<accession>A0A8H5D0I2</accession>
<proteinExistence type="predicted"/>
<dbReference type="EMBL" id="JAACJM010000070">
    <property type="protein sequence ID" value="KAF5351422.1"/>
    <property type="molecule type" value="Genomic_DNA"/>
</dbReference>
<organism evidence="1 2">
    <name type="scientific">Tetrapyrgos nigripes</name>
    <dbReference type="NCBI Taxonomy" id="182062"/>
    <lineage>
        <taxon>Eukaryota</taxon>
        <taxon>Fungi</taxon>
        <taxon>Dikarya</taxon>
        <taxon>Basidiomycota</taxon>
        <taxon>Agaricomycotina</taxon>
        <taxon>Agaricomycetes</taxon>
        <taxon>Agaricomycetidae</taxon>
        <taxon>Agaricales</taxon>
        <taxon>Marasmiineae</taxon>
        <taxon>Marasmiaceae</taxon>
        <taxon>Tetrapyrgos</taxon>
    </lineage>
</organism>
<comment type="caution">
    <text evidence="1">The sequence shown here is derived from an EMBL/GenBank/DDBJ whole genome shotgun (WGS) entry which is preliminary data.</text>
</comment>
<reference evidence="1 2" key="1">
    <citation type="journal article" date="2020" name="ISME J.">
        <title>Uncovering the hidden diversity of litter-decomposition mechanisms in mushroom-forming fungi.</title>
        <authorList>
            <person name="Floudas D."/>
            <person name="Bentzer J."/>
            <person name="Ahren D."/>
            <person name="Johansson T."/>
            <person name="Persson P."/>
            <person name="Tunlid A."/>
        </authorList>
    </citation>
    <scope>NUCLEOTIDE SEQUENCE [LARGE SCALE GENOMIC DNA]</scope>
    <source>
        <strain evidence="1 2">CBS 291.85</strain>
    </source>
</reference>
<sequence length="289" mass="33195">MSENAPASPDTAVDVDSKASSKVSNLFSSGGDVVFRSSDDVLFHIQQKYLEANAEGFPLAEHTTRLKGVDEIVPLSETSNVLELLFQFTYPQMPPDLDDLEFPELMEVAEAAEKYFVHHARKLCLVRMSAFVVQYPLEIFAFAAEHDHKKLLYEVSPLLVFKPLSEIAYRIPSSIYVPWSLYHDQFTSNMWKEALDSFHQPDLFGCSGDSNHATYWRRVVKDWRVKICNDPALLLTDLDKSLDVDPKYKGQCCNAFVNWWEGIKNKFKLMNSFEYFVKQHRAKMSGRVF</sequence>
<keyword evidence="2" id="KW-1185">Reference proteome</keyword>
<evidence type="ECO:0000313" key="1">
    <source>
        <dbReference type="EMBL" id="KAF5351422.1"/>
    </source>
</evidence>
<dbReference type="OrthoDB" id="3184970at2759"/>
<gene>
    <name evidence="1" type="ORF">D9758_013501</name>
</gene>
<dbReference type="InterPro" id="IPR011333">
    <property type="entry name" value="SKP1/BTB/POZ_sf"/>
</dbReference>
<protein>
    <recommendedName>
        <fullName evidence="3">BTB domain-containing protein</fullName>
    </recommendedName>
</protein>
<evidence type="ECO:0008006" key="3">
    <source>
        <dbReference type="Google" id="ProtNLM"/>
    </source>
</evidence>
<dbReference type="Gene3D" id="3.30.710.10">
    <property type="entry name" value="Potassium Channel Kv1.1, Chain A"/>
    <property type="match status" value="1"/>
</dbReference>
<dbReference type="AlphaFoldDB" id="A0A8H5D0I2"/>
<dbReference type="Proteomes" id="UP000559256">
    <property type="component" value="Unassembled WGS sequence"/>
</dbReference>
<evidence type="ECO:0000313" key="2">
    <source>
        <dbReference type="Proteomes" id="UP000559256"/>
    </source>
</evidence>
<name>A0A8H5D0I2_9AGAR</name>